<name>A0A318PKY9_KOMXY</name>
<evidence type="ECO:0000313" key="2">
    <source>
        <dbReference type="Proteomes" id="UP000248257"/>
    </source>
</evidence>
<protein>
    <submittedName>
        <fullName evidence="1">Uncharacterized protein</fullName>
    </submittedName>
</protein>
<reference evidence="1 2" key="1">
    <citation type="submission" date="2017-07" db="EMBL/GenBank/DDBJ databases">
        <title>A draft genome sequence of Komagataeibacter xylinus LMG 1515.</title>
        <authorList>
            <person name="Skraban J."/>
            <person name="Cleenwerck I."/>
            <person name="Vandamme P."/>
            <person name="Trcek J."/>
        </authorList>
    </citation>
    <scope>NUCLEOTIDE SEQUENCE [LARGE SCALE GENOMIC DNA]</scope>
    <source>
        <strain evidence="1 2">LMG 1515</strain>
    </source>
</reference>
<dbReference type="STRING" id="1220579.GCA_001571345_00572"/>
<proteinExistence type="predicted"/>
<organism evidence="1 2">
    <name type="scientific">Komagataeibacter xylinus</name>
    <name type="common">Gluconacetobacter xylinus</name>
    <dbReference type="NCBI Taxonomy" id="28448"/>
    <lineage>
        <taxon>Bacteria</taxon>
        <taxon>Pseudomonadati</taxon>
        <taxon>Pseudomonadota</taxon>
        <taxon>Alphaproteobacteria</taxon>
        <taxon>Acetobacterales</taxon>
        <taxon>Acetobacteraceae</taxon>
        <taxon>Komagataeibacter</taxon>
    </lineage>
</organism>
<dbReference type="EMBL" id="NKUC01000003">
    <property type="protein sequence ID" value="PYD58296.1"/>
    <property type="molecule type" value="Genomic_DNA"/>
</dbReference>
<gene>
    <name evidence="1" type="ORF">CFR75_02690</name>
</gene>
<accession>A0A318PKY9</accession>
<keyword evidence="2" id="KW-1185">Reference proteome</keyword>
<sequence length="91" mass="9608">MTFVLLLALWLATFMCHAALWSARYGLPTPGPTGQRLARMMRLGLPTGGLGLAVSIQGPVMGLLSWFAALSFAGLLAASLLAVGRRLANRP</sequence>
<dbReference type="RefSeq" id="WP_061271860.1">
    <property type="nucleotide sequence ID" value="NZ_CBCRXN010000126.1"/>
</dbReference>
<dbReference type="Proteomes" id="UP000248257">
    <property type="component" value="Unassembled WGS sequence"/>
</dbReference>
<dbReference type="OrthoDB" id="7285005at2"/>
<dbReference type="AlphaFoldDB" id="A0A318PKY9"/>
<comment type="caution">
    <text evidence="1">The sequence shown here is derived from an EMBL/GenBank/DDBJ whole genome shotgun (WGS) entry which is preliminary data.</text>
</comment>
<evidence type="ECO:0000313" key="1">
    <source>
        <dbReference type="EMBL" id="PYD58296.1"/>
    </source>
</evidence>